<dbReference type="EnsemblProtists" id="HpaT803696">
    <property type="protein sequence ID" value="HpaP803696"/>
    <property type="gene ID" value="HpaG803696"/>
</dbReference>
<dbReference type="VEuPathDB" id="FungiDB:HpaG803696"/>
<dbReference type="InParanoid" id="M4BBN3"/>
<dbReference type="PANTHER" id="PTHR37067:SF3">
    <property type="entry name" value="PX DOMAIN-CONTAINING PROTEIN"/>
    <property type="match status" value="1"/>
</dbReference>
<organism evidence="1 2">
    <name type="scientific">Hyaloperonospora arabidopsidis (strain Emoy2)</name>
    <name type="common">Downy mildew agent</name>
    <name type="synonym">Peronospora arabidopsidis</name>
    <dbReference type="NCBI Taxonomy" id="559515"/>
    <lineage>
        <taxon>Eukaryota</taxon>
        <taxon>Sar</taxon>
        <taxon>Stramenopiles</taxon>
        <taxon>Oomycota</taxon>
        <taxon>Peronosporomycetes</taxon>
        <taxon>Peronosporales</taxon>
        <taxon>Peronosporaceae</taxon>
        <taxon>Hyaloperonospora</taxon>
    </lineage>
</organism>
<reference evidence="2" key="1">
    <citation type="journal article" date="2010" name="Science">
        <title>Signatures of adaptation to obligate biotrophy in the Hyaloperonospora arabidopsidis genome.</title>
        <authorList>
            <person name="Baxter L."/>
            <person name="Tripathy S."/>
            <person name="Ishaque N."/>
            <person name="Boot N."/>
            <person name="Cabral A."/>
            <person name="Kemen E."/>
            <person name="Thines M."/>
            <person name="Ah-Fong A."/>
            <person name="Anderson R."/>
            <person name="Badejoko W."/>
            <person name="Bittner-Eddy P."/>
            <person name="Boore J.L."/>
            <person name="Chibucos M.C."/>
            <person name="Coates M."/>
            <person name="Dehal P."/>
            <person name="Delehaunty K."/>
            <person name="Dong S."/>
            <person name="Downton P."/>
            <person name="Dumas B."/>
            <person name="Fabro G."/>
            <person name="Fronick C."/>
            <person name="Fuerstenberg S.I."/>
            <person name="Fulton L."/>
            <person name="Gaulin E."/>
            <person name="Govers F."/>
            <person name="Hughes L."/>
            <person name="Humphray S."/>
            <person name="Jiang R.H."/>
            <person name="Judelson H."/>
            <person name="Kamoun S."/>
            <person name="Kyung K."/>
            <person name="Meijer H."/>
            <person name="Minx P."/>
            <person name="Morris P."/>
            <person name="Nelson J."/>
            <person name="Phuntumart V."/>
            <person name="Qutob D."/>
            <person name="Rehmany A."/>
            <person name="Rougon-Cardoso A."/>
            <person name="Ryden P."/>
            <person name="Torto-Alalibo T."/>
            <person name="Studholme D."/>
            <person name="Wang Y."/>
            <person name="Win J."/>
            <person name="Wood J."/>
            <person name="Clifton S.W."/>
            <person name="Rogers J."/>
            <person name="Van den Ackerveken G."/>
            <person name="Jones J.D."/>
            <person name="McDowell J.M."/>
            <person name="Beynon J."/>
            <person name="Tyler B.M."/>
        </authorList>
    </citation>
    <scope>NUCLEOTIDE SEQUENCE [LARGE SCALE GENOMIC DNA]</scope>
    <source>
        <strain evidence="2">Emoy2</strain>
    </source>
</reference>
<sequence length="426" mass="48518">MPPQARRQIDRIKQILASKKCFDMEGKKREKSTKSSSTPFQTNHAVDYKLRIDTVKLSHIPSHPYRADFSSRLVVRRFQAKSVRKREFVKTFQPPLRPENYRIHLRLEHQKDRTVYQNLEACQNEAYSVLFRLSVTFTAIGTSFKHTGLAIQAAKEEASCAKLGGEFKVATFALLECALNFKIHASVLCLPWELFLAMDGGTRLDTSYLDVRVRFAWQGRMCNCHVASLSMLGSYTGLAQVNQISKLLDVLCLRWNETLNGVSSDSAHNMTSAAQRIVTRLQQASTIPGFIRDWCLLHQMEEAWMDLDGGTFMTELLTTISHLRRQQRLSDATRSTCPKMSFTRSHLLYRITRWLDEHRVAVLAHYISMSQAHSTTAPTCMSRWLINTITAPLTYSMNAAQRFNVCKGSASRRSNKPPRWSSSASG</sequence>
<accession>M4BBN3</accession>
<proteinExistence type="predicted"/>
<dbReference type="STRING" id="559515.M4BBN3"/>
<dbReference type="HOGENOM" id="CLU_644734_0_0_1"/>
<evidence type="ECO:0000313" key="1">
    <source>
        <dbReference type="EnsemblProtists" id="HpaP803696"/>
    </source>
</evidence>
<dbReference type="AlphaFoldDB" id="M4BBN3"/>
<reference evidence="1" key="2">
    <citation type="submission" date="2015-06" db="UniProtKB">
        <authorList>
            <consortium name="EnsemblProtists"/>
        </authorList>
    </citation>
    <scope>IDENTIFICATION</scope>
    <source>
        <strain evidence="1">Emoy2</strain>
    </source>
</reference>
<protein>
    <submittedName>
        <fullName evidence="1">Uncharacterized protein</fullName>
    </submittedName>
</protein>
<keyword evidence="2" id="KW-1185">Reference proteome</keyword>
<dbReference type="Proteomes" id="UP000011713">
    <property type="component" value="Unassembled WGS sequence"/>
</dbReference>
<evidence type="ECO:0000313" key="2">
    <source>
        <dbReference type="Proteomes" id="UP000011713"/>
    </source>
</evidence>
<name>M4BBN3_HYAAE</name>
<dbReference type="EMBL" id="JH598105">
    <property type="status" value="NOT_ANNOTATED_CDS"/>
    <property type="molecule type" value="Genomic_DNA"/>
</dbReference>
<dbReference type="PANTHER" id="PTHR37067">
    <property type="entry name" value="PX DOMAIN-CONTAINING PROTEIN"/>
    <property type="match status" value="1"/>
</dbReference>